<name>A0A455T2M6_9CHLR</name>
<keyword evidence="1" id="KW-1133">Transmembrane helix</keyword>
<evidence type="ECO:0000313" key="2">
    <source>
        <dbReference type="EMBL" id="BBH93639.1"/>
    </source>
</evidence>
<feature type="transmembrane region" description="Helical" evidence="1">
    <location>
        <begin position="154"/>
        <end position="174"/>
    </location>
</feature>
<accession>A0A455T2M6</accession>
<dbReference type="AlphaFoldDB" id="A0A455T2M6"/>
<dbReference type="GO" id="GO:0005886">
    <property type="term" value="C:plasma membrane"/>
    <property type="evidence" value="ECO:0007669"/>
    <property type="project" value="TreeGrafter"/>
</dbReference>
<feature type="transmembrane region" description="Helical" evidence="1">
    <location>
        <begin position="14"/>
        <end position="35"/>
    </location>
</feature>
<dbReference type="PANTHER" id="PTHR34989:SF1">
    <property type="entry name" value="PROTEIN HDED"/>
    <property type="match status" value="1"/>
</dbReference>
<protein>
    <recommendedName>
        <fullName evidence="3">HdeD family acid-resistance protein</fullName>
    </recommendedName>
</protein>
<keyword evidence="1" id="KW-0812">Transmembrane</keyword>
<reference evidence="2" key="1">
    <citation type="submission" date="2018-12" db="EMBL/GenBank/DDBJ databases">
        <title>Novel natural products biosynthetic potential of the class Ktedonobacteria.</title>
        <authorList>
            <person name="Zheng Y."/>
            <person name="Saitou A."/>
            <person name="Wang C.M."/>
            <person name="Toyoda A."/>
            <person name="Minakuchi Y."/>
            <person name="Sekiguchi Y."/>
            <person name="Ueda K."/>
            <person name="Takano H."/>
            <person name="Sakai Y."/>
            <person name="Yokota A."/>
            <person name="Yabe S."/>
        </authorList>
    </citation>
    <scope>NUCLEOTIDE SEQUENCE</scope>
    <source>
        <strain evidence="2">A3-2</strain>
    </source>
</reference>
<keyword evidence="1" id="KW-0472">Membrane</keyword>
<feature type="transmembrane region" description="Helical" evidence="1">
    <location>
        <begin position="41"/>
        <end position="63"/>
    </location>
</feature>
<organism evidence="2">
    <name type="scientific">Thermogemmatispora argillosa</name>
    <dbReference type="NCBI Taxonomy" id="2045280"/>
    <lineage>
        <taxon>Bacteria</taxon>
        <taxon>Bacillati</taxon>
        <taxon>Chloroflexota</taxon>
        <taxon>Ktedonobacteria</taxon>
        <taxon>Thermogemmatisporales</taxon>
        <taxon>Thermogemmatisporaceae</taxon>
        <taxon>Thermogemmatispora</taxon>
    </lineage>
</organism>
<evidence type="ECO:0008006" key="3">
    <source>
        <dbReference type="Google" id="ProtNLM"/>
    </source>
</evidence>
<feature type="transmembrane region" description="Helical" evidence="1">
    <location>
        <begin position="72"/>
        <end position="92"/>
    </location>
</feature>
<dbReference type="InterPro" id="IPR052712">
    <property type="entry name" value="Acid_resist_chaperone_HdeD"/>
</dbReference>
<gene>
    <name evidence="2" type="ORF">KTA_18380</name>
</gene>
<dbReference type="PANTHER" id="PTHR34989">
    <property type="entry name" value="PROTEIN HDED"/>
    <property type="match status" value="1"/>
</dbReference>
<evidence type="ECO:0000256" key="1">
    <source>
        <dbReference type="SAM" id="Phobius"/>
    </source>
</evidence>
<feature type="transmembrane region" description="Helical" evidence="1">
    <location>
        <begin position="130"/>
        <end position="148"/>
    </location>
</feature>
<feature type="transmembrane region" description="Helical" evidence="1">
    <location>
        <begin position="98"/>
        <end position="118"/>
    </location>
</feature>
<dbReference type="EMBL" id="AP019377">
    <property type="protein sequence ID" value="BBH93639.1"/>
    <property type="molecule type" value="Genomic_DNA"/>
</dbReference>
<proteinExistence type="predicted"/>
<dbReference type="InterPro" id="IPR005325">
    <property type="entry name" value="DUF308_memb"/>
</dbReference>
<sequence length="186" mass="20146">MLDMMTDYQISRHAWWILAVRGVAAILFGVAALIWPHLTLLILIYLFGAYALVDGIVAVAVALQERHVVGHWWILLIEGLAGILAGLVAFFWPGITALVLLAVIAAWAILTGVIEIGAALSFRRTLGLEWTLMLGGIVSILLGIILALSPAAGLLALVWLIGLYAIVFGVLLLIRAWQFRAALSSW</sequence>
<dbReference type="Pfam" id="PF03729">
    <property type="entry name" value="DUF308"/>
    <property type="match status" value="2"/>
</dbReference>